<evidence type="ECO:0000313" key="3">
    <source>
        <dbReference type="Proteomes" id="UP001056384"/>
    </source>
</evidence>
<reference evidence="2" key="1">
    <citation type="submission" date="2022-06" db="EMBL/GenBank/DDBJ databases">
        <title>Complete genome sequences of two strains of the flax pathogen Septoria linicola.</title>
        <authorList>
            <person name="Lapalu N."/>
            <person name="Simon A."/>
            <person name="Demenou B."/>
            <person name="Paumier D."/>
            <person name="Guillot M.-P."/>
            <person name="Gout L."/>
            <person name="Valade R."/>
        </authorList>
    </citation>
    <scope>NUCLEOTIDE SEQUENCE</scope>
    <source>
        <strain evidence="2">SE15195</strain>
    </source>
</reference>
<keyword evidence="3" id="KW-1185">Reference proteome</keyword>
<dbReference type="EMBL" id="CP099424">
    <property type="protein sequence ID" value="USW55216.1"/>
    <property type="molecule type" value="Genomic_DNA"/>
</dbReference>
<protein>
    <submittedName>
        <fullName evidence="2">Uncharacterized protein</fullName>
    </submittedName>
</protein>
<evidence type="ECO:0000313" key="2">
    <source>
        <dbReference type="EMBL" id="USW55216.1"/>
    </source>
</evidence>
<sequence>MQFIVALAALLGVASALPQVSETQCTMAKDYLSRRCPFGKSYYYGAQLRKGQAVTAVRYFYAKNDGDAWVLLDDASIPTDNGPTWVRYSSLKGCSGGYFNNMQTQCPPGTSP</sequence>
<accession>A0A9Q9EKW2</accession>
<dbReference type="Proteomes" id="UP001056384">
    <property type="component" value="Chromosome 7"/>
</dbReference>
<keyword evidence="1" id="KW-0732">Signal</keyword>
<feature type="signal peptide" evidence="1">
    <location>
        <begin position="1"/>
        <end position="16"/>
    </location>
</feature>
<evidence type="ECO:0000256" key="1">
    <source>
        <dbReference type="SAM" id="SignalP"/>
    </source>
</evidence>
<gene>
    <name evidence="2" type="ORF">Slin15195_G085350</name>
</gene>
<dbReference type="AlphaFoldDB" id="A0A9Q9EKW2"/>
<feature type="chain" id="PRO_5040257322" evidence="1">
    <location>
        <begin position="17"/>
        <end position="112"/>
    </location>
</feature>
<proteinExistence type="predicted"/>
<organism evidence="2 3">
    <name type="scientific">Septoria linicola</name>
    <dbReference type="NCBI Taxonomy" id="215465"/>
    <lineage>
        <taxon>Eukaryota</taxon>
        <taxon>Fungi</taxon>
        <taxon>Dikarya</taxon>
        <taxon>Ascomycota</taxon>
        <taxon>Pezizomycotina</taxon>
        <taxon>Dothideomycetes</taxon>
        <taxon>Dothideomycetidae</taxon>
        <taxon>Mycosphaerellales</taxon>
        <taxon>Mycosphaerellaceae</taxon>
        <taxon>Septoria</taxon>
    </lineage>
</organism>
<name>A0A9Q9EKW2_9PEZI</name>